<dbReference type="RefSeq" id="WP_381522898.1">
    <property type="nucleotide sequence ID" value="NZ_JBHULN010000006.1"/>
</dbReference>
<gene>
    <name evidence="3" type="ORF">ACFSUS_12160</name>
</gene>
<feature type="transmembrane region" description="Helical" evidence="2">
    <location>
        <begin position="98"/>
        <end position="115"/>
    </location>
</feature>
<protein>
    <recommendedName>
        <fullName evidence="5">PNPLA domain-containing protein</fullName>
    </recommendedName>
</protein>
<reference evidence="4" key="1">
    <citation type="journal article" date="2019" name="Int. J. Syst. Evol. Microbiol.">
        <title>The Global Catalogue of Microorganisms (GCM) 10K type strain sequencing project: providing services to taxonomists for standard genome sequencing and annotation.</title>
        <authorList>
            <consortium name="The Broad Institute Genomics Platform"/>
            <consortium name="The Broad Institute Genome Sequencing Center for Infectious Disease"/>
            <person name="Wu L."/>
            <person name="Ma J."/>
        </authorList>
    </citation>
    <scope>NUCLEOTIDE SEQUENCE [LARGE SCALE GENOMIC DNA]</scope>
    <source>
        <strain evidence="4">KCTC 42805</strain>
    </source>
</reference>
<accession>A0ABW5M5A4</accession>
<feature type="transmembrane region" description="Helical" evidence="2">
    <location>
        <begin position="200"/>
        <end position="219"/>
    </location>
</feature>
<feature type="transmembrane region" description="Helical" evidence="2">
    <location>
        <begin position="256"/>
        <end position="276"/>
    </location>
</feature>
<evidence type="ECO:0000256" key="1">
    <source>
        <dbReference type="SAM" id="MobiDB-lite"/>
    </source>
</evidence>
<sequence>MSYDDSRDGSPKPRTGSTSVRFGEAATARKVRPDAVKEEYFQVFFHKNKAFQLAMTGETVILTPLNVTSRFLVQTISKPTFSQQIRNYIVAFYQTQRNAFIIIVTLLIALYVLTVPDQAEDMLDAVIDTGVFSRLFQYILLSAFIWSCIVYGCTRMILHISPVGLRINHQCDWLLRWLPKIGGLMPTVILAYAFWQPHHWHLYLLLLEGGLMLALFLWLERHIPIFAIPNQWKFTNRYTSFRQDIRELWRHPLGRLVVSVGLSLTVFLITLFSLPVEWEIARRLRPTAVIIFGITLFTFWGSLVVYFNDYRYRPLVLLVFVYFIVVSAFNDNTAIRKAVSPSVPSIDQRPTVESHFAQWVAARRQEDGDRIPLVLVAAEGGGIRALNWTAETLIRLDSIIPGFSRHVYALSGVSGGGVGTVFYTAFLRDIAESQRISAFDQFRKVIRDDYLSGVSAALLFPESIQRILPFPIAALERGKWLEDSWADSYNDNLKLRTLDSSLTQLYQTPTGYNYDLPSLLLNGTLAESGQKIITSNLKLDPGYFKDVVSTLDVLGADVPLKTAASLCSRFPVVTNGGLIQKDTVDTKGNKRAYGGHIVDGGYFDNSGVETCMQLLNNLVPSIQRFDTVNQVKIIPYILFIQNGNTAEKLPHKRSILQEIQVPLLGFFNAWDNGSITRDNMFNSFMDRFTNPKTNYLTLRLAYNDKYPLGWFLSESVARNLSQQAKDSISLKNEKLATLKGAFRRMGVNRVK</sequence>
<evidence type="ECO:0008006" key="5">
    <source>
        <dbReference type="Google" id="ProtNLM"/>
    </source>
</evidence>
<feature type="transmembrane region" description="Helical" evidence="2">
    <location>
        <begin position="288"/>
        <end position="307"/>
    </location>
</feature>
<organism evidence="3 4">
    <name type="scientific">Spirosoma soli</name>
    <dbReference type="NCBI Taxonomy" id="1770529"/>
    <lineage>
        <taxon>Bacteria</taxon>
        <taxon>Pseudomonadati</taxon>
        <taxon>Bacteroidota</taxon>
        <taxon>Cytophagia</taxon>
        <taxon>Cytophagales</taxon>
        <taxon>Cytophagaceae</taxon>
        <taxon>Spirosoma</taxon>
    </lineage>
</organism>
<feature type="region of interest" description="Disordered" evidence="1">
    <location>
        <begin position="1"/>
        <end position="21"/>
    </location>
</feature>
<comment type="caution">
    <text evidence="3">The sequence shown here is derived from an EMBL/GenBank/DDBJ whole genome shotgun (WGS) entry which is preliminary data.</text>
</comment>
<feature type="transmembrane region" description="Helical" evidence="2">
    <location>
        <begin position="135"/>
        <end position="153"/>
    </location>
</feature>
<keyword evidence="4" id="KW-1185">Reference proteome</keyword>
<keyword evidence="2" id="KW-1133">Transmembrane helix</keyword>
<proteinExistence type="predicted"/>
<evidence type="ECO:0000313" key="3">
    <source>
        <dbReference type="EMBL" id="MFD2571393.1"/>
    </source>
</evidence>
<keyword evidence="2" id="KW-0812">Transmembrane</keyword>
<evidence type="ECO:0000256" key="2">
    <source>
        <dbReference type="SAM" id="Phobius"/>
    </source>
</evidence>
<keyword evidence="2" id="KW-0472">Membrane</keyword>
<name>A0ABW5M5A4_9BACT</name>
<evidence type="ECO:0000313" key="4">
    <source>
        <dbReference type="Proteomes" id="UP001597469"/>
    </source>
</evidence>
<dbReference type="Proteomes" id="UP001597469">
    <property type="component" value="Unassembled WGS sequence"/>
</dbReference>
<feature type="transmembrane region" description="Helical" evidence="2">
    <location>
        <begin position="174"/>
        <end position="194"/>
    </location>
</feature>
<feature type="transmembrane region" description="Helical" evidence="2">
    <location>
        <begin position="314"/>
        <end position="330"/>
    </location>
</feature>
<dbReference type="EMBL" id="JBHULN010000006">
    <property type="protein sequence ID" value="MFD2571393.1"/>
    <property type="molecule type" value="Genomic_DNA"/>
</dbReference>
<feature type="compositionally biased region" description="Basic and acidic residues" evidence="1">
    <location>
        <begin position="1"/>
        <end position="11"/>
    </location>
</feature>